<dbReference type="Proteomes" id="UP000794436">
    <property type="component" value="Unassembled WGS sequence"/>
</dbReference>
<evidence type="ECO:0000256" key="1">
    <source>
        <dbReference type="SAM" id="MobiDB-lite"/>
    </source>
</evidence>
<feature type="compositionally biased region" description="Polar residues" evidence="1">
    <location>
        <begin position="254"/>
        <end position="267"/>
    </location>
</feature>
<evidence type="ECO:0000313" key="2">
    <source>
        <dbReference type="EMBL" id="TMW58527.1"/>
    </source>
</evidence>
<accession>A0A8K1C9R1</accession>
<organism evidence="2 3">
    <name type="scientific">Pythium oligandrum</name>
    <name type="common">Mycoparasitic fungus</name>
    <dbReference type="NCBI Taxonomy" id="41045"/>
    <lineage>
        <taxon>Eukaryota</taxon>
        <taxon>Sar</taxon>
        <taxon>Stramenopiles</taxon>
        <taxon>Oomycota</taxon>
        <taxon>Peronosporomycetes</taxon>
        <taxon>Pythiales</taxon>
        <taxon>Pythiaceae</taxon>
        <taxon>Pythium</taxon>
    </lineage>
</organism>
<protein>
    <submittedName>
        <fullName evidence="2">Uncharacterized protein</fullName>
    </submittedName>
</protein>
<dbReference type="EMBL" id="SPLM01000111">
    <property type="protein sequence ID" value="TMW58527.1"/>
    <property type="molecule type" value="Genomic_DNA"/>
</dbReference>
<sequence length="602" mass="68286">MQDGNEDGDLDALLPPARAYTSRPFTLTSRAKERVHNVNADRLRVVYSHEFDRFFLQEEDATKTLTDTKTDAKTTVVMWDGLFIPPKSTTKANKRSTVVPWSDNAHSATDSATDTVEKKEHDTEPTIQEASPPDLVLGPDIEEITSNEAKLPPNLEQCQDKPDPHSLKMITTPQPAPISSLATEQTVNTKEGQSLEATQDQETSLVPDTANLLPEVTATPSFVSKPSKLIAAIRLVRSLRRFIKQRKAKRINQTKDAANTSPTVSGDEQSKPSKLIAAIRLLRSLGRFIKQRKMNKVPSTVPPTVSSASPPEASVLTETKILTEPSLSTSLQLDLSQLTQPTRVSPRKSPKKTRMPSYIHHFARASNHPVRTALQRQPQDEVRWQGGVLRVSVAVSKPVEDEERQPKARWPDNQHEEVALTHIFDLKQLQRIRPNSDGFRHVNGACSFTPLSSPSSSSSSDREQVAIVEPPREELDNDHDDVVYHRGDAVLFNARHRWFKGRILCRIKKSSFYDVKAANGTVFEAIPTQRLHRLLKEPHEKRVRHHYEKGDRVWWRPRQHEDDTQTYHARITRVRSFHEHFDLILRSGRVAKRVPYEELRPR</sequence>
<feature type="region of interest" description="Disordered" evidence="1">
    <location>
        <begin position="249"/>
        <end position="271"/>
    </location>
</feature>
<gene>
    <name evidence="2" type="ORF">Poli38472_010086</name>
</gene>
<feature type="compositionally biased region" description="Basic and acidic residues" evidence="1">
    <location>
        <begin position="115"/>
        <end position="124"/>
    </location>
</feature>
<dbReference type="OrthoDB" id="107984at2759"/>
<dbReference type="AlphaFoldDB" id="A0A8K1C9R1"/>
<reference evidence="2" key="1">
    <citation type="submission" date="2019-03" db="EMBL/GenBank/DDBJ databases">
        <title>Long read genome sequence of the mycoparasitic Pythium oligandrum ATCC 38472 isolated from sugarbeet rhizosphere.</title>
        <authorList>
            <person name="Gaulin E."/>
        </authorList>
    </citation>
    <scope>NUCLEOTIDE SEQUENCE</scope>
    <source>
        <strain evidence="2">ATCC 38472_TT</strain>
    </source>
</reference>
<feature type="region of interest" description="Disordered" evidence="1">
    <location>
        <begin position="94"/>
        <end position="135"/>
    </location>
</feature>
<comment type="caution">
    <text evidence="2">The sequence shown here is derived from an EMBL/GenBank/DDBJ whole genome shotgun (WGS) entry which is preliminary data.</text>
</comment>
<proteinExistence type="predicted"/>
<feature type="compositionally biased region" description="Polar residues" evidence="1">
    <location>
        <begin position="104"/>
        <end position="114"/>
    </location>
</feature>
<evidence type="ECO:0000313" key="3">
    <source>
        <dbReference type="Proteomes" id="UP000794436"/>
    </source>
</evidence>
<name>A0A8K1C9R1_PYTOL</name>
<keyword evidence="3" id="KW-1185">Reference proteome</keyword>